<evidence type="ECO:0000256" key="12">
    <source>
        <dbReference type="ARBA" id="ARBA00029757"/>
    </source>
</evidence>
<feature type="region of interest" description="Disordered" evidence="14">
    <location>
        <begin position="89"/>
        <end position="114"/>
    </location>
</feature>
<keyword evidence="6 13" id="KW-0441">Lipid A biosynthesis</keyword>
<sequence>MKGPASGQPAYWYGEGSPPWHARLLSVLYGRAVALRATMYRAGLLRRLRVGAPVVVVGNLVAGGTGKTPVVIAVVERLRQAGWTPGVASRGYGREGSGSPRWVERDTDPADGGDEPVLIARRTGASVRVDVDRVAAARALVEQGCDIVVCDDGLQHARLARDVEIEVLDGRRRHGNGRLLPAGPLREPVERAAVCDFRVVNLGAGHGGEAQEATAGFGEWPMRLECADALPMQGGRPRPLSSFAGQRVHAVAGIGDPEKFFTMLRSIGIAVVPHAFPDHHAYGPGDLSFGSDLPVLMTEKDAVKCGDFATDRYFAVPVQARLPEAFWVALLDRLARSRTGPA</sequence>
<comment type="similarity">
    <text evidence="13">Belongs to the LpxK family.</text>
</comment>
<evidence type="ECO:0000256" key="2">
    <source>
        <dbReference type="ARBA" id="ARBA00004870"/>
    </source>
</evidence>
<dbReference type="RefSeq" id="WP_345295281.1">
    <property type="nucleotide sequence ID" value="NZ_BAABJY010000002.1"/>
</dbReference>
<proteinExistence type="inferred from homology"/>
<keyword evidence="11 13" id="KW-0443">Lipid metabolism</keyword>
<dbReference type="EC" id="2.7.1.130" evidence="3 13"/>
<name>A0ABP9E5L9_9GAMM</name>
<evidence type="ECO:0000256" key="6">
    <source>
        <dbReference type="ARBA" id="ARBA00022556"/>
    </source>
</evidence>
<dbReference type="NCBIfam" id="TIGR00682">
    <property type="entry name" value="lpxK"/>
    <property type="match status" value="1"/>
</dbReference>
<organism evidence="15 16">
    <name type="scientific">Luteimonas vadosa</name>
    <dbReference type="NCBI Taxonomy" id="1165507"/>
    <lineage>
        <taxon>Bacteria</taxon>
        <taxon>Pseudomonadati</taxon>
        <taxon>Pseudomonadota</taxon>
        <taxon>Gammaproteobacteria</taxon>
        <taxon>Lysobacterales</taxon>
        <taxon>Lysobacteraceae</taxon>
        <taxon>Luteimonas</taxon>
    </lineage>
</organism>
<accession>A0ABP9E5L9</accession>
<comment type="pathway">
    <text evidence="2 13">Glycolipid biosynthesis; lipid IV(A) biosynthesis; lipid IV(A) from (3R)-3-hydroxytetradecanoyl-[acyl-carrier-protein] and UDP-N-acetyl-alpha-D-glucosamine: step 6/6.</text>
</comment>
<dbReference type="SUPFAM" id="SSF52540">
    <property type="entry name" value="P-loop containing nucleoside triphosphate hydrolases"/>
    <property type="match status" value="1"/>
</dbReference>
<dbReference type="InterPro" id="IPR003758">
    <property type="entry name" value="LpxK"/>
</dbReference>
<evidence type="ECO:0000256" key="9">
    <source>
        <dbReference type="ARBA" id="ARBA00022777"/>
    </source>
</evidence>
<evidence type="ECO:0000256" key="5">
    <source>
        <dbReference type="ARBA" id="ARBA00022516"/>
    </source>
</evidence>
<evidence type="ECO:0000256" key="1">
    <source>
        <dbReference type="ARBA" id="ARBA00002274"/>
    </source>
</evidence>
<evidence type="ECO:0000313" key="15">
    <source>
        <dbReference type="EMBL" id="GAA4867155.1"/>
    </source>
</evidence>
<comment type="function">
    <text evidence="1 13">Transfers the gamma-phosphate of ATP to the 4'-position of a tetraacyldisaccharide 1-phosphate intermediate (termed DS-1-P) to form tetraacyldisaccharide 1,4'-bis-phosphate (lipid IVA).</text>
</comment>
<evidence type="ECO:0000256" key="4">
    <source>
        <dbReference type="ARBA" id="ARBA00016436"/>
    </source>
</evidence>
<keyword evidence="10 13" id="KW-0067">ATP-binding</keyword>
<keyword evidence="8 13" id="KW-0547">Nucleotide-binding</keyword>
<reference evidence="16" key="1">
    <citation type="journal article" date="2019" name="Int. J. Syst. Evol. Microbiol.">
        <title>The Global Catalogue of Microorganisms (GCM) 10K type strain sequencing project: providing services to taxonomists for standard genome sequencing and annotation.</title>
        <authorList>
            <consortium name="The Broad Institute Genomics Platform"/>
            <consortium name="The Broad Institute Genome Sequencing Center for Infectious Disease"/>
            <person name="Wu L."/>
            <person name="Ma J."/>
        </authorList>
    </citation>
    <scope>NUCLEOTIDE SEQUENCE [LARGE SCALE GENOMIC DNA]</scope>
    <source>
        <strain evidence="16">JCM 18392</strain>
    </source>
</reference>
<dbReference type="InterPro" id="IPR027417">
    <property type="entry name" value="P-loop_NTPase"/>
</dbReference>
<dbReference type="PANTHER" id="PTHR42724:SF1">
    <property type="entry name" value="TETRAACYLDISACCHARIDE 4'-KINASE, MITOCHONDRIAL-RELATED"/>
    <property type="match status" value="1"/>
</dbReference>
<evidence type="ECO:0000256" key="11">
    <source>
        <dbReference type="ARBA" id="ARBA00023098"/>
    </source>
</evidence>
<keyword evidence="9 13" id="KW-0418">Kinase</keyword>
<evidence type="ECO:0000313" key="16">
    <source>
        <dbReference type="Proteomes" id="UP001501323"/>
    </source>
</evidence>
<dbReference type="HAMAP" id="MF_00409">
    <property type="entry name" value="LpxK"/>
    <property type="match status" value="1"/>
</dbReference>
<evidence type="ECO:0000256" key="3">
    <source>
        <dbReference type="ARBA" id="ARBA00012071"/>
    </source>
</evidence>
<dbReference type="PANTHER" id="PTHR42724">
    <property type="entry name" value="TETRAACYLDISACCHARIDE 4'-KINASE"/>
    <property type="match status" value="1"/>
</dbReference>
<dbReference type="Pfam" id="PF02606">
    <property type="entry name" value="LpxK"/>
    <property type="match status" value="1"/>
</dbReference>
<protein>
    <recommendedName>
        <fullName evidence="4 13">Tetraacyldisaccharide 4'-kinase</fullName>
        <ecNumber evidence="3 13">2.7.1.130</ecNumber>
    </recommendedName>
    <alternativeName>
        <fullName evidence="12 13">Lipid A 4'-kinase</fullName>
    </alternativeName>
</protein>
<keyword evidence="16" id="KW-1185">Reference proteome</keyword>
<keyword evidence="7 13" id="KW-0808">Transferase</keyword>
<comment type="catalytic activity">
    <reaction evidence="13">
        <text>a lipid A disaccharide + ATP = a lipid IVA + ADP + H(+)</text>
        <dbReference type="Rhea" id="RHEA:67840"/>
        <dbReference type="ChEBI" id="CHEBI:15378"/>
        <dbReference type="ChEBI" id="CHEBI:30616"/>
        <dbReference type="ChEBI" id="CHEBI:176343"/>
        <dbReference type="ChEBI" id="CHEBI:176425"/>
        <dbReference type="ChEBI" id="CHEBI:456216"/>
        <dbReference type="EC" id="2.7.1.130"/>
    </reaction>
</comment>
<keyword evidence="5 13" id="KW-0444">Lipid biosynthesis</keyword>
<evidence type="ECO:0000256" key="8">
    <source>
        <dbReference type="ARBA" id="ARBA00022741"/>
    </source>
</evidence>
<evidence type="ECO:0000256" key="14">
    <source>
        <dbReference type="SAM" id="MobiDB-lite"/>
    </source>
</evidence>
<gene>
    <name evidence="13 15" type="primary">lpxK</name>
    <name evidence="15" type="ORF">GCM10023332_19390</name>
</gene>
<evidence type="ECO:0000256" key="10">
    <source>
        <dbReference type="ARBA" id="ARBA00022840"/>
    </source>
</evidence>
<dbReference type="Proteomes" id="UP001501323">
    <property type="component" value="Unassembled WGS sequence"/>
</dbReference>
<feature type="binding site" evidence="13">
    <location>
        <begin position="61"/>
        <end position="68"/>
    </location>
    <ligand>
        <name>ATP</name>
        <dbReference type="ChEBI" id="CHEBI:30616"/>
    </ligand>
</feature>
<evidence type="ECO:0000256" key="13">
    <source>
        <dbReference type="HAMAP-Rule" id="MF_00409"/>
    </source>
</evidence>
<evidence type="ECO:0000256" key="7">
    <source>
        <dbReference type="ARBA" id="ARBA00022679"/>
    </source>
</evidence>
<dbReference type="EMBL" id="BAABJY010000002">
    <property type="protein sequence ID" value="GAA4867155.1"/>
    <property type="molecule type" value="Genomic_DNA"/>
</dbReference>
<comment type="caution">
    <text evidence="15">The sequence shown here is derived from an EMBL/GenBank/DDBJ whole genome shotgun (WGS) entry which is preliminary data.</text>
</comment>